<sequence length="55" mass="6330">MIHERCDYNRGHADADEMPASTAHVENTILLAKAKLRGRKEKCRKRCIYKNESGN</sequence>
<dbReference type="Proteomes" id="UP000828390">
    <property type="component" value="Unassembled WGS sequence"/>
</dbReference>
<reference evidence="1" key="1">
    <citation type="journal article" date="2019" name="bioRxiv">
        <title>The Genome of the Zebra Mussel, Dreissena polymorpha: A Resource for Invasive Species Research.</title>
        <authorList>
            <person name="McCartney M.A."/>
            <person name="Auch B."/>
            <person name="Kono T."/>
            <person name="Mallez S."/>
            <person name="Zhang Y."/>
            <person name="Obille A."/>
            <person name="Becker A."/>
            <person name="Abrahante J.E."/>
            <person name="Garbe J."/>
            <person name="Badalamenti J.P."/>
            <person name="Herman A."/>
            <person name="Mangelson H."/>
            <person name="Liachko I."/>
            <person name="Sullivan S."/>
            <person name="Sone E.D."/>
            <person name="Koren S."/>
            <person name="Silverstein K.A.T."/>
            <person name="Beckman K.B."/>
            <person name="Gohl D.M."/>
        </authorList>
    </citation>
    <scope>NUCLEOTIDE SEQUENCE</scope>
    <source>
        <strain evidence="1">Duluth1</strain>
        <tissue evidence="1">Whole animal</tissue>
    </source>
</reference>
<evidence type="ECO:0000313" key="1">
    <source>
        <dbReference type="EMBL" id="KAH3707391.1"/>
    </source>
</evidence>
<dbReference type="AlphaFoldDB" id="A0A9D3YYI7"/>
<evidence type="ECO:0000313" key="2">
    <source>
        <dbReference type="Proteomes" id="UP000828390"/>
    </source>
</evidence>
<dbReference type="EMBL" id="JAIWYP010000014">
    <property type="protein sequence ID" value="KAH3707391.1"/>
    <property type="molecule type" value="Genomic_DNA"/>
</dbReference>
<reference evidence="1" key="2">
    <citation type="submission" date="2020-11" db="EMBL/GenBank/DDBJ databases">
        <authorList>
            <person name="McCartney M.A."/>
            <person name="Auch B."/>
            <person name="Kono T."/>
            <person name="Mallez S."/>
            <person name="Becker A."/>
            <person name="Gohl D.M."/>
            <person name="Silverstein K.A.T."/>
            <person name="Koren S."/>
            <person name="Bechman K.B."/>
            <person name="Herman A."/>
            <person name="Abrahante J.E."/>
            <person name="Garbe J."/>
        </authorList>
    </citation>
    <scope>NUCLEOTIDE SEQUENCE</scope>
    <source>
        <strain evidence="1">Duluth1</strain>
        <tissue evidence="1">Whole animal</tissue>
    </source>
</reference>
<keyword evidence="2" id="KW-1185">Reference proteome</keyword>
<accession>A0A9D3YYI7</accession>
<comment type="caution">
    <text evidence="1">The sequence shown here is derived from an EMBL/GenBank/DDBJ whole genome shotgun (WGS) entry which is preliminary data.</text>
</comment>
<name>A0A9D3YYI7_DREPO</name>
<proteinExistence type="predicted"/>
<gene>
    <name evidence="1" type="ORF">DPMN_066796</name>
</gene>
<protein>
    <submittedName>
        <fullName evidence="1">Uncharacterized protein</fullName>
    </submittedName>
</protein>
<organism evidence="1 2">
    <name type="scientific">Dreissena polymorpha</name>
    <name type="common">Zebra mussel</name>
    <name type="synonym">Mytilus polymorpha</name>
    <dbReference type="NCBI Taxonomy" id="45954"/>
    <lineage>
        <taxon>Eukaryota</taxon>
        <taxon>Metazoa</taxon>
        <taxon>Spiralia</taxon>
        <taxon>Lophotrochozoa</taxon>
        <taxon>Mollusca</taxon>
        <taxon>Bivalvia</taxon>
        <taxon>Autobranchia</taxon>
        <taxon>Heteroconchia</taxon>
        <taxon>Euheterodonta</taxon>
        <taxon>Imparidentia</taxon>
        <taxon>Neoheterodontei</taxon>
        <taxon>Myida</taxon>
        <taxon>Dreissenoidea</taxon>
        <taxon>Dreissenidae</taxon>
        <taxon>Dreissena</taxon>
    </lineage>
</organism>